<feature type="compositionally biased region" description="Polar residues" evidence="1">
    <location>
        <begin position="43"/>
        <end position="74"/>
    </location>
</feature>
<reference evidence="2 3" key="2">
    <citation type="submission" date="2015-05" db="EMBL/GenBank/DDBJ databases">
        <authorList>
            <person name="Morales-Cruz A."/>
            <person name="Amrine K.C."/>
            <person name="Cantu D."/>
        </authorList>
    </citation>
    <scope>NUCLEOTIDE SEQUENCE [LARGE SCALE GENOMIC DNA]</scope>
    <source>
        <strain evidence="2">UCRPC4</strain>
    </source>
</reference>
<evidence type="ECO:0000256" key="1">
    <source>
        <dbReference type="SAM" id="MobiDB-lite"/>
    </source>
</evidence>
<evidence type="ECO:0000313" key="3">
    <source>
        <dbReference type="Proteomes" id="UP000053317"/>
    </source>
</evidence>
<dbReference type="AlphaFoldDB" id="A0A0G2E211"/>
<feature type="region of interest" description="Disordered" evidence="1">
    <location>
        <begin position="23"/>
        <end position="86"/>
    </location>
</feature>
<name>A0A0G2E211_PHACM</name>
<proteinExistence type="predicted"/>
<reference evidence="2 3" key="1">
    <citation type="submission" date="2015-05" db="EMBL/GenBank/DDBJ databases">
        <title>Distinctive expansion of gene families associated with plant cell wall degradation and secondary metabolism in the genomes of grapevine trunk pathogens.</title>
        <authorList>
            <person name="Lawrence D.P."/>
            <person name="Travadon R."/>
            <person name="Rolshausen P.E."/>
            <person name="Baumgartner K."/>
        </authorList>
    </citation>
    <scope>NUCLEOTIDE SEQUENCE [LARGE SCALE GENOMIC DNA]</scope>
    <source>
        <strain evidence="2">UCRPC4</strain>
    </source>
</reference>
<evidence type="ECO:0000313" key="2">
    <source>
        <dbReference type="EMBL" id="KKY16789.1"/>
    </source>
</evidence>
<organism evidence="2 3">
    <name type="scientific">Phaeomoniella chlamydospora</name>
    <name type="common">Phaeoacremonium chlamydosporum</name>
    <dbReference type="NCBI Taxonomy" id="158046"/>
    <lineage>
        <taxon>Eukaryota</taxon>
        <taxon>Fungi</taxon>
        <taxon>Dikarya</taxon>
        <taxon>Ascomycota</taxon>
        <taxon>Pezizomycotina</taxon>
        <taxon>Eurotiomycetes</taxon>
        <taxon>Chaetothyriomycetidae</taxon>
        <taxon>Phaeomoniellales</taxon>
        <taxon>Phaeomoniellaceae</taxon>
        <taxon>Phaeomoniella</taxon>
    </lineage>
</organism>
<comment type="caution">
    <text evidence="2">The sequence shown here is derived from an EMBL/GenBank/DDBJ whole genome shotgun (WGS) entry which is preliminary data.</text>
</comment>
<accession>A0A0G2E211</accession>
<dbReference type="OrthoDB" id="5213892at2759"/>
<keyword evidence="3" id="KW-1185">Reference proteome</keyword>
<dbReference type="EMBL" id="LCWF01000156">
    <property type="protein sequence ID" value="KKY16789.1"/>
    <property type="molecule type" value="Genomic_DNA"/>
</dbReference>
<protein>
    <submittedName>
        <fullName evidence="2">Putative c6 transcription factor</fullName>
    </submittedName>
</protein>
<dbReference type="Proteomes" id="UP000053317">
    <property type="component" value="Unassembled WGS sequence"/>
</dbReference>
<sequence length="303" mass="33908">MDRGAKQKAQAAEVKQIVAAARRGRMKRIQGQVDSTLKRGRESNSTADNDFNAHTATTLAPSRQTVADQETAAPSSPKAGFPYDSKQTPLDYRDDLMVADFISHSTTVWGLHSPLDETVPLFPNSWTFDDELNSPHELHTEVHDVEPELVHNAEITIPQPYALTGKDASVTEDSSMLVIGNVEEAMLLAHYMDKVFSWQFQFSSLHQPDFSQGHIMWFITQSRTLYHATLALSSTHRSLQNNLKGISIDSVRAKRTCWLCHIDGDEQEASIKVKGTAKFFLVASIMRFDMLSSLRRCWDAEAG</sequence>
<gene>
    <name evidence="2" type="ORF">UCRPC4_g05840</name>
</gene>